<dbReference type="KEGG" id="reu:Reut_A3316"/>
<name>Q46W09_CUPPJ</name>
<dbReference type="AlphaFoldDB" id="Q46W09"/>
<dbReference type="OrthoDB" id="9182888at2"/>
<reference evidence="1" key="1">
    <citation type="submission" date="2005-08" db="EMBL/GenBank/DDBJ databases">
        <title>Complete sequence of Chromosome1 of Ralstonia eutropha JMP134.</title>
        <authorList>
            <person name="Copeland A."/>
            <person name="Lucas S."/>
            <person name="Lapidus A."/>
            <person name="Barry K."/>
            <person name="Detter J.C."/>
            <person name="Glavina T."/>
            <person name="Hammon N."/>
            <person name="Israni S."/>
            <person name="Pitluck S."/>
            <person name="Goltsman E."/>
            <person name="Martinez M."/>
            <person name="Schmutz J."/>
            <person name="Larimer F."/>
            <person name="Land M."/>
            <person name="Lykidis A."/>
            <person name="Richardson P."/>
        </authorList>
    </citation>
    <scope>NUCLEOTIDE SEQUENCE</scope>
    <source>
        <strain evidence="1">JMP134</strain>
    </source>
</reference>
<accession>Q46W09</accession>
<dbReference type="eggNOG" id="ENOG5033336">
    <property type="taxonomic scope" value="Bacteria"/>
</dbReference>
<gene>
    <name evidence="1" type="ordered locus">Reut_A3316</name>
</gene>
<protein>
    <submittedName>
        <fullName evidence="1">Uncharacterized protein</fullName>
    </submittedName>
</protein>
<dbReference type="HOGENOM" id="CLU_1213171_0_0_4"/>
<evidence type="ECO:0000313" key="1">
    <source>
        <dbReference type="EMBL" id="AAZ62675.1"/>
    </source>
</evidence>
<sequence>MSSENPFEIVARLETSIGLSSGFFKKLQEEDDWTHVVKLHALLEAALSHVIVHRLDCDALGPPISRLEMSDKDKGKVAFASALGLIEAADRAFIILLSQLRNKCVHDVRQAEEFSLAKTCAAMDASQKNNFVKAVWIDEETRASVKGKLLSSPRIFLHLGALRVLAVLCMRKETETLRRQYDEMVKQGYDELVKQREEETGRSALHDALLIARARQEQEQSGGQDKEA</sequence>
<organism evidence="1">
    <name type="scientific">Cupriavidus pinatubonensis (strain JMP 134 / LMG 1197)</name>
    <name type="common">Cupriavidus necator (strain JMP 134)</name>
    <dbReference type="NCBI Taxonomy" id="264198"/>
    <lineage>
        <taxon>Bacteria</taxon>
        <taxon>Pseudomonadati</taxon>
        <taxon>Pseudomonadota</taxon>
        <taxon>Betaproteobacteria</taxon>
        <taxon>Burkholderiales</taxon>
        <taxon>Burkholderiaceae</taxon>
        <taxon>Cupriavidus</taxon>
    </lineage>
</organism>
<proteinExistence type="predicted"/>
<dbReference type="EMBL" id="CP000090">
    <property type="protein sequence ID" value="AAZ62675.1"/>
    <property type="molecule type" value="Genomic_DNA"/>
</dbReference>